<protein>
    <recommendedName>
        <fullName evidence="3">Ribosomal RNA methyltransferase SPB1-like C-terminal domain-containing protein</fullName>
    </recommendedName>
</protein>
<feature type="compositionally biased region" description="Basic and acidic residues" evidence="2">
    <location>
        <begin position="174"/>
        <end position="186"/>
    </location>
</feature>
<evidence type="ECO:0000313" key="4">
    <source>
        <dbReference type="EMBL" id="PVD31319.1"/>
    </source>
</evidence>
<comment type="caution">
    <text evidence="4">The sequence shown here is derived from an EMBL/GenBank/DDBJ whole genome shotgun (WGS) entry which is preliminary data.</text>
</comment>
<feature type="compositionally biased region" description="Basic and acidic residues" evidence="2">
    <location>
        <begin position="8"/>
        <end position="24"/>
    </location>
</feature>
<feature type="region of interest" description="Disordered" evidence="2">
    <location>
        <begin position="1"/>
        <end position="24"/>
    </location>
</feature>
<keyword evidence="5" id="KW-1185">Reference proteome</keyword>
<dbReference type="Proteomes" id="UP000245119">
    <property type="component" value="Linkage Group LG4"/>
</dbReference>
<dbReference type="GO" id="GO:0008168">
    <property type="term" value="F:methyltransferase activity"/>
    <property type="evidence" value="ECO:0007669"/>
    <property type="project" value="InterPro"/>
</dbReference>
<dbReference type="InterPro" id="IPR012920">
    <property type="entry name" value="rRNA_MeTfrase_SPB1-like_C"/>
</dbReference>
<dbReference type="Pfam" id="PF07780">
    <property type="entry name" value="Spb1_C"/>
    <property type="match status" value="1"/>
</dbReference>
<dbReference type="AlphaFoldDB" id="A0A2T7PD39"/>
<evidence type="ECO:0000256" key="2">
    <source>
        <dbReference type="SAM" id="MobiDB-lite"/>
    </source>
</evidence>
<dbReference type="GO" id="GO:0005634">
    <property type="term" value="C:nucleus"/>
    <property type="evidence" value="ECO:0007669"/>
    <property type="project" value="InterPro"/>
</dbReference>
<accession>A0A2T7PD39</accession>
<organism evidence="4 5">
    <name type="scientific">Pomacea canaliculata</name>
    <name type="common">Golden apple snail</name>
    <dbReference type="NCBI Taxonomy" id="400727"/>
    <lineage>
        <taxon>Eukaryota</taxon>
        <taxon>Metazoa</taxon>
        <taxon>Spiralia</taxon>
        <taxon>Lophotrochozoa</taxon>
        <taxon>Mollusca</taxon>
        <taxon>Gastropoda</taxon>
        <taxon>Caenogastropoda</taxon>
        <taxon>Architaenioglossa</taxon>
        <taxon>Ampullarioidea</taxon>
        <taxon>Ampullariidae</taxon>
        <taxon>Pomacea</taxon>
    </lineage>
</organism>
<dbReference type="OrthoDB" id="289250at2759"/>
<dbReference type="GO" id="GO:0006364">
    <property type="term" value="P:rRNA processing"/>
    <property type="evidence" value="ECO:0007669"/>
    <property type="project" value="InterPro"/>
</dbReference>
<proteinExistence type="predicted"/>
<evidence type="ECO:0000256" key="1">
    <source>
        <dbReference type="SAM" id="Coils"/>
    </source>
</evidence>
<evidence type="ECO:0000259" key="3">
    <source>
        <dbReference type="Pfam" id="PF07780"/>
    </source>
</evidence>
<keyword evidence="1" id="KW-0175">Coiled coil</keyword>
<sequence length="205" mass="23846">MQTSEIETGDRTRGRAPAEIEIDGRAGAKPFRPWRSVAVIKPKRYMRDDENLPDWFVKDEARHCQRQLPVTKEEVQEYMMKKKAINARPIKKIAEAKARKKRKTIKRLEKARKKAEVISDAVDVSDKEKMHQIKQIYKKAGLLKNQKQEVTYVVAKKGSGKRVRRPPGVTGKFKVVDPRMKKDKQASKTKKQTGKGKDRKKRRQR</sequence>
<evidence type="ECO:0000313" key="5">
    <source>
        <dbReference type="Proteomes" id="UP000245119"/>
    </source>
</evidence>
<gene>
    <name evidence="4" type="ORF">C0Q70_06731</name>
</gene>
<feature type="domain" description="Ribosomal RNA methyltransferase SPB1-like C-terminal" evidence="3">
    <location>
        <begin position="44"/>
        <end position="191"/>
    </location>
</feature>
<dbReference type="STRING" id="400727.A0A2T7PD39"/>
<reference evidence="4 5" key="1">
    <citation type="submission" date="2018-04" db="EMBL/GenBank/DDBJ databases">
        <title>The genome of golden apple snail Pomacea canaliculata provides insight into stress tolerance and invasive adaptation.</title>
        <authorList>
            <person name="Liu C."/>
            <person name="Liu B."/>
            <person name="Ren Y."/>
            <person name="Zhang Y."/>
            <person name="Wang H."/>
            <person name="Li S."/>
            <person name="Jiang F."/>
            <person name="Yin L."/>
            <person name="Zhang G."/>
            <person name="Qian W."/>
            <person name="Fan W."/>
        </authorList>
    </citation>
    <scope>NUCLEOTIDE SEQUENCE [LARGE SCALE GENOMIC DNA]</scope>
    <source>
        <strain evidence="4">SZHN2017</strain>
        <tissue evidence="4">Muscle</tissue>
    </source>
</reference>
<name>A0A2T7PD39_POMCA</name>
<feature type="coiled-coil region" evidence="1">
    <location>
        <begin position="91"/>
        <end position="118"/>
    </location>
</feature>
<feature type="compositionally biased region" description="Basic residues" evidence="2">
    <location>
        <begin position="187"/>
        <end position="205"/>
    </location>
</feature>
<dbReference type="EMBL" id="PZQS01000004">
    <property type="protein sequence ID" value="PVD31319.1"/>
    <property type="molecule type" value="Genomic_DNA"/>
</dbReference>
<feature type="region of interest" description="Disordered" evidence="2">
    <location>
        <begin position="157"/>
        <end position="205"/>
    </location>
</feature>